<evidence type="ECO:0000313" key="3">
    <source>
        <dbReference type="Proteomes" id="UP001152803"/>
    </source>
</evidence>
<dbReference type="InterPro" id="IPR028257">
    <property type="entry name" value="CEP126"/>
</dbReference>
<dbReference type="Proteomes" id="UP001152803">
    <property type="component" value="Unassembled WGS sequence"/>
</dbReference>
<gene>
    <name evidence="2" type="ORF">COCON_G00076040</name>
</gene>
<feature type="region of interest" description="Disordered" evidence="1">
    <location>
        <begin position="690"/>
        <end position="782"/>
    </location>
</feature>
<feature type="compositionally biased region" description="Basic and acidic residues" evidence="1">
    <location>
        <begin position="290"/>
        <end position="304"/>
    </location>
</feature>
<reference evidence="2" key="1">
    <citation type="journal article" date="2023" name="Science">
        <title>Genome structures resolve the early diversification of teleost fishes.</title>
        <authorList>
            <person name="Parey E."/>
            <person name="Louis A."/>
            <person name="Montfort J."/>
            <person name="Bouchez O."/>
            <person name="Roques C."/>
            <person name="Iampietro C."/>
            <person name="Lluch J."/>
            <person name="Castinel A."/>
            <person name="Donnadieu C."/>
            <person name="Desvignes T."/>
            <person name="Floi Bucao C."/>
            <person name="Jouanno E."/>
            <person name="Wen M."/>
            <person name="Mejri S."/>
            <person name="Dirks R."/>
            <person name="Jansen H."/>
            <person name="Henkel C."/>
            <person name="Chen W.J."/>
            <person name="Zahm M."/>
            <person name="Cabau C."/>
            <person name="Klopp C."/>
            <person name="Thompson A.W."/>
            <person name="Robinson-Rechavi M."/>
            <person name="Braasch I."/>
            <person name="Lecointre G."/>
            <person name="Bobe J."/>
            <person name="Postlethwait J.H."/>
            <person name="Berthelot C."/>
            <person name="Roest Crollius H."/>
            <person name="Guiguen Y."/>
        </authorList>
    </citation>
    <scope>NUCLEOTIDE SEQUENCE</scope>
    <source>
        <strain evidence="2">Concon-B</strain>
    </source>
</reference>
<feature type="compositionally biased region" description="Low complexity" evidence="1">
    <location>
        <begin position="523"/>
        <end position="542"/>
    </location>
</feature>
<dbReference type="PANTHER" id="PTHR31191">
    <property type="entry name" value="CENTROSOMAL PROTEIN CEP126"/>
    <property type="match status" value="1"/>
</dbReference>
<keyword evidence="3" id="KW-1185">Reference proteome</keyword>
<evidence type="ECO:0008006" key="4">
    <source>
        <dbReference type="Google" id="ProtNLM"/>
    </source>
</evidence>
<feature type="compositionally biased region" description="Polar residues" evidence="1">
    <location>
        <begin position="387"/>
        <end position="396"/>
    </location>
</feature>
<feature type="region of interest" description="Disordered" evidence="1">
    <location>
        <begin position="375"/>
        <end position="396"/>
    </location>
</feature>
<feature type="compositionally biased region" description="Basic residues" evidence="1">
    <location>
        <begin position="706"/>
        <end position="719"/>
    </location>
</feature>
<feature type="compositionally biased region" description="Polar residues" evidence="1">
    <location>
        <begin position="114"/>
        <end position="129"/>
    </location>
</feature>
<feature type="region of interest" description="Disordered" evidence="1">
    <location>
        <begin position="220"/>
        <end position="314"/>
    </location>
</feature>
<dbReference type="GO" id="GO:0097546">
    <property type="term" value="C:ciliary base"/>
    <property type="evidence" value="ECO:0007669"/>
    <property type="project" value="InterPro"/>
</dbReference>
<accession>A0A9Q1DNN2</accession>
<dbReference type="GO" id="GO:0007052">
    <property type="term" value="P:mitotic spindle organization"/>
    <property type="evidence" value="ECO:0007669"/>
    <property type="project" value="InterPro"/>
</dbReference>
<feature type="region of interest" description="Disordered" evidence="1">
    <location>
        <begin position="86"/>
        <end position="152"/>
    </location>
</feature>
<dbReference type="EMBL" id="JAFJMO010000005">
    <property type="protein sequence ID" value="KAJ8275852.1"/>
    <property type="molecule type" value="Genomic_DNA"/>
</dbReference>
<sequence>MQVQKGSSQSYTNTRTPLYFILEDEHHILSEEQKAYRARTRKFSLETNRRRKAQEERRREEDIREQRLREEILQQRRHKVQDVTERFQRAHLPPSQRKRQASRRATPHLEEALNQIQGSSSSSALQSTFFRRPTSNRSYASSPNSSASSTGLQYQKQLSAAVPYAKLMQERSGVALKNSQLLFHNELQEKQRLLEERQINSLQDFQREVGQIGQSESLSSLDSLENEGPCHQPAVTHALNSSSENSEVLNCARPQSPQKHFNSHDDMCRPQNEAVAGSSPPTQDTEEPGEYDKTAQARGERITESQKAAPALSHQSTFAQRGIIGNIVHLPQQSKSDQQNCVSEKAPALSQQAATILGGIAGDVVHPADLGEAKKAPAGTPCKAWTSPDTTPPESSWPIQGDVYGHMRTQADRFINRPEATQVVLLSGLCSDRELSGYISEDPSAVPSAMSQMSPDQEGSVTKPMERMSHLHKIHLACNAKTNCNKDTDCGISTQIRPSEPYELASRSYHVKVSQGHEQEVPSRLTLPSTSSSGSKAGPSKSVKGILKKESKYATTCHAKLTFSPVSCAVSNHFLMSVKDSMEVVKQRERDMEVGKGVKKKLRWYDEMCFHEENDESKPLQDAICQQVQGPGKPSVPLECKTVSVGHLEGQVPASGLGKTAPAPHVVTLTTPATIVGHLLTKQAWGYGMGSERERGEEARPERGAPRRARPRGPRRVRSARAWLGPAPSRTRKGVAVRPQSASEASQVHKGTQGRIIMPHPPPKSTLPEGRPALDSSTVEEGRATNAAKSVFGDIHGRMGFPAEQSDLPEGYNLPPGNSVLTTTGGVAFTPFPPSYTLSNYETVSKATNAVGSGQQDTLGVASRRGPLYVEHGLKLAQTPTDEEISQLWHGVRSALSPKDGKPGTLAVYNGLLSELSQARANLSHVTIDGGSLISGIKAVTRMGGFFVTTPNATKNTVRRKQAVDGIGTKHRALLEQRRVNSGSGMRKPPAPSQTSVQISPLGSKADQIAGVALQDEVSESTAQFLLAETLADSSATGDDILAAMETAHTQLQQQTGPQQCPQSPGPNMSALSLEEQRLLQSLDRLNYRLHCVQEAAAGNATNPRVLQITAPTTSLSSRLVEGQAMAQRRYCTNSAASRSRLERRY</sequence>
<feature type="compositionally biased region" description="Basic and acidic residues" evidence="1">
    <location>
        <begin position="691"/>
        <end position="705"/>
    </location>
</feature>
<dbReference type="GO" id="GO:0030496">
    <property type="term" value="C:midbody"/>
    <property type="evidence" value="ECO:0007669"/>
    <property type="project" value="TreeGrafter"/>
</dbReference>
<dbReference type="PANTHER" id="PTHR31191:SF4">
    <property type="entry name" value="CENTROSOMAL PROTEIN OF 126 KDA"/>
    <property type="match status" value="1"/>
</dbReference>
<feature type="region of interest" description="Disordered" evidence="1">
    <location>
        <begin position="980"/>
        <end position="999"/>
    </location>
</feature>
<dbReference type="AlphaFoldDB" id="A0A9Q1DNN2"/>
<feature type="compositionally biased region" description="Low complexity" evidence="1">
    <location>
        <begin position="135"/>
        <end position="149"/>
    </location>
</feature>
<evidence type="ECO:0000256" key="1">
    <source>
        <dbReference type="SAM" id="MobiDB-lite"/>
    </source>
</evidence>
<dbReference type="GO" id="GO:0031122">
    <property type="term" value="P:cytoplasmic microtubule organization"/>
    <property type="evidence" value="ECO:0007669"/>
    <property type="project" value="InterPro"/>
</dbReference>
<dbReference type="Pfam" id="PF15352">
    <property type="entry name" value="K1377"/>
    <property type="match status" value="3"/>
</dbReference>
<comment type="caution">
    <text evidence="2">The sequence shown here is derived from an EMBL/GenBank/DDBJ whole genome shotgun (WGS) entry which is preliminary data.</text>
</comment>
<proteinExistence type="predicted"/>
<feature type="compositionally biased region" description="Polar residues" evidence="1">
    <location>
        <begin position="740"/>
        <end position="750"/>
    </location>
</feature>
<dbReference type="OrthoDB" id="9900339at2759"/>
<feature type="region of interest" description="Disordered" evidence="1">
    <location>
        <begin position="507"/>
        <end position="543"/>
    </location>
</feature>
<dbReference type="GO" id="GO:0005813">
    <property type="term" value="C:centrosome"/>
    <property type="evidence" value="ECO:0007669"/>
    <property type="project" value="InterPro"/>
</dbReference>
<evidence type="ECO:0000313" key="2">
    <source>
        <dbReference type="EMBL" id="KAJ8275852.1"/>
    </source>
</evidence>
<name>A0A9Q1DNN2_CONCO</name>
<dbReference type="GO" id="GO:1905515">
    <property type="term" value="P:non-motile cilium assembly"/>
    <property type="evidence" value="ECO:0007669"/>
    <property type="project" value="InterPro"/>
</dbReference>
<organism evidence="2 3">
    <name type="scientific">Conger conger</name>
    <name type="common">Conger eel</name>
    <name type="synonym">Muraena conger</name>
    <dbReference type="NCBI Taxonomy" id="82655"/>
    <lineage>
        <taxon>Eukaryota</taxon>
        <taxon>Metazoa</taxon>
        <taxon>Chordata</taxon>
        <taxon>Craniata</taxon>
        <taxon>Vertebrata</taxon>
        <taxon>Euteleostomi</taxon>
        <taxon>Actinopterygii</taxon>
        <taxon>Neopterygii</taxon>
        <taxon>Teleostei</taxon>
        <taxon>Anguilliformes</taxon>
        <taxon>Congridae</taxon>
        <taxon>Conger</taxon>
    </lineage>
</organism>
<feature type="compositionally biased region" description="Basic residues" evidence="1">
    <location>
        <begin position="96"/>
        <end position="106"/>
    </location>
</feature>
<protein>
    <recommendedName>
        <fullName evidence="4">Centrosomal protein of 126 kDa</fullName>
    </recommendedName>
</protein>